<dbReference type="InterPro" id="IPR006626">
    <property type="entry name" value="PbH1"/>
</dbReference>
<dbReference type="Gene3D" id="2.160.20.10">
    <property type="entry name" value="Single-stranded right-handed beta-helix, Pectin lyase-like"/>
    <property type="match status" value="1"/>
</dbReference>
<gene>
    <name evidence="1" type="ORF">AXW67_06980</name>
</gene>
<protein>
    <submittedName>
        <fullName evidence="1">Uncharacterized protein</fullName>
    </submittedName>
</protein>
<dbReference type="EMBL" id="LSEF01000040">
    <property type="protein sequence ID" value="OAF17858.1"/>
    <property type="molecule type" value="Genomic_DNA"/>
</dbReference>
<dbReference type="InterPro" id="IPR012334">
    <property type="entry name" value="Pectin_lyas_fold"/>
</dbReference>
<dbReference type="Proteomes" id="UP000077173">
    <property type="component" value="Unassembled WGS sequence"/>
</dbReference>
<comment type="caution">
    <text evidence="1">The sequence shown here is derived from an EMBL/GenBank/DDBJ whole genome shotgun (WGS) entry which is preliminary data.</text>
</comment>
<sequence length="549" mass="56146">MLFAVTNLSSAAIAQQFQTIPPQSVIGRLGSSSGPASALPLSSIFSTSVFDQLSTTPGAIPYRGPGSWTALSPSVGLLYNNGTTPSYLSLPLGLTNGGSGQTTAALARSAAGFNIEGYTGHGDSIYTILSTDRTVGLTATLTAARIWTLPAASSVNAGAEIIVGDFAGGISSVNTLTVQRSGSDTINGASSTVLNTAFARVALRSDGVSKWSTSSSSSGSTNLNIKTPKDYGAACDGVTDDSLAIQAWFDGIRNYAYVGWGVPGATCLFGNNTIYGGGFASMVSVRSGTIIFGNYMTLKLKNSAQQNAGLNFYDGAGHPDQTSGASNVDIYQLIIDGNRTNQTNTLGSAALIYIVSSTRITLRDVRAINGRTDGFYVGGDSSGNGNTTFFRLENVEANNNYRTGLSLVGATRGVITGSRFNATSNTNNDGTQCGVDFEADGATTANTFITIENSSAFNNGGTLTTSGGSGFCFFGGNNSNLTADGLSASGNQKYGLWGGTPGEVTVTRLRGATNGTALINGATDWLPVNVQKGSANGCGTGFSCVGVPN</sequence>
<dbReference type="InterPro" id="IPR011050">
    <property type="entry name" value="Pectin_lyase_fold/virulence"/>
</dbReference>
<organism evidence="1 2">
    <name type="scientific">Bradyrhizobium neotropicale</name>
    <dbReference type="NCBI Taxonomy" id="1497615"/>
    <lineage>
        <taxon>Bacteria</taxon>
        <taxon>Pseudomonadati</taxon>
        <taxon>Pseudomonadota</taxon>
        <taxon>Alphaproteobacteria</taxon>
        <taxon>Hyphomicrobiales</taxon>
        <taxon>Nitrobacteraceae</taxon>
        <taxon>Bradyrhizobium</taxon>
    </lineage>
</organism>
<proteinExistence type="predicted"/>
<evidence type="ECO:0000313" key="2">
    <source>
        <dbReference type="Proteomes" id="UP000077173"/>
    </source>
</evidence>
<dbReference type="AlphaFoldDB" id="A0A176ZB82"/>
<dbReference type="SUPFAM" id="SSF51126">
    <property type="entry name" value="Pectin lyase-like"/>
    <property type="match status" value="1"/>
</dbReference>
<accession>A0A176ZB82</accession>
<evidence type="ECO:0000313" key="1">
    <source>
        <dbReference type="EMBL" id="OAF17858.1"/>
    </source>
</evidence>
<name>A0A176ZB82_9BRAD</name>
<dbReference type="SMART" id="SM00710">
    <property type="entry name" value="PbH1"/>
    <property type="match status" value="4"/>
</dbReference>
<reference evidence="1 2" key="1">
    <citation type="submission" date="2016-02" db="EMBL/GenBank/DDBJ databases">
        <title>Draft genome sequence of the strain BR 10247T Bradyrhizobium neotropicale isolated from nodules of Centrolobium paraense.</title>
        <authorList>
            <person name="Simoes-Araujo J.L."/>
            <person name="Barauna A.C."/>
            <person name="Silva K."/>
            <person name="Zilli J.E."/>
        </authorList>
    </citation>
    <scope>NUCLEOTIDE SEQUENCE [LARGE SCALE GENOMIC DNA]</scope>
    <source>
        <strain evidence="1 2">BR 10247</strain>
    </source>
</reference>
<keyword evidence="2" id="KW-1185">Reference proteome</keyword>